<feature type="compositionally biased region" description="Polar residues" evidence="1">
    <location>
        <begin position="130"/>
        <end position="149"/>
    </location>
</feature>
<comment type="caution">
    <text evidence="3">The sequence shown here is derived from an EMBL/GenBank/DDBJ whole genome shotgun (WGS) entry which is preliminary data.</text>
</comment>
<feature type="region of interest" description="Disordered" evidence="1">
    <location>
        <begin position="114"/>
        <end position="149"/>
    </location>
</feature>
<evidence type="ECO:0000256" key="1">
    <source>
        <dbReference type="SAM" id="MobiDB-lite"/>
    </source>
</evidence>
<gene>
    <name evidence="3" type="ORF">ANN_25243</name>
</gene>
<reference evidence="3 4" key="1">
    <citation type="journal article" date="2022" name="Allergy">
        <title>Genome assembly and annotation of Periplaneta americana reveal a comprehensive cockroach allergen profile.</title>
        <authorList>
            <person name="Wang L."/>
            <person name="Xiong Q."/>
            <person name="Saelim N."/>
            <person name="Wang L."/>
            <person name="Nong W."/>
            <person name="Wan A.T."/>
            <person name="Shi M."/>
            <person name="Liu X."/>
            <person name="Cao Q."/>
            <person name="Hui J.H.L."/>
            <person name="Sookrung N."/>
            <person name="Leung T.F."/>
            <person name="Tungtrongchitr A."/>
            <person name="Tsui S.K.W."/>
        </authorList>
    </citation>
    <scope>NUCLEOTIDE SEQUENCE [LARGE SCALE GENOMIC DNA]</scope>
    <source>
        <strain evidence="3">PWHHKU_190912</strain>
    </source>
</reference>
<evidence type="ECO:0000313" key="3">
    <source>
        <dbReference type="EMBL" id="KAJ4427595.1"/>
    </source>
</evidence>
<dbReference type="Proteomes" id="UP001148838">
    <property type="component" value="Unassembled WGS sequence"/>
</dbReference>
<keyword evidence="2" id="KW-0472">Membrane</keyword>
<name>A0ABQ8S157_PERAM</name>
<protein>
    <submittedName>
        <fullName evidence="3">Uncharacterized protein</fullName>
    </submittedName>
</protein>
<organism evidence="3 4">
    <name type="scientific">Periplaneta americana</name>
    <name type="common">American cockroach</name>
    <name type="synonym">Blatta americana</name>
    <dbReference type="NCBI Taxonomy" id="6978"/>
    <lineage>
        <taxon>Eukaryota</taxon>
        <taxon>Metazoa</taxon>
        <taxon>Ecdysozoa</taxon>
        <taxon>Arthropoda</taxon>
        <taxon>Hexapoda</taxon>
        <taxon>Insecta</taxon>
        <taxon>Pterygota</taxon>
        <taxon>Neoptera</taxon>
        <taxon>Polyneoptera</taxon>
        <taxon>Dictyoptera</taxon>
        <taxon>Blattodea</taxon>
        <taxon>Blattoidea</taxon>
        <taxon>Blattidae</taxon>
        <taxon>Blattinae</taxon>
        <taxon>Periplaneta</taxon>
    </lineage>
</organism>
<accession>A0ABQ8S157</accession>
<keyword evidence="2" id="KW-1133">Transmembrane helix</keyword>
<dbReference type="EMBL" id="JAJSOF020000038">
    <property type="protein sequence ID" value="KAJ4427595.1"/>
    <property type="molecule type" value="Genomic_DNA"/>
</dbReference>
<keyword evidence="4" id="KW-1185">Reference proteome</keyword>
<evidence type="ECO:0000313" key="4">
    <source>
        <dbReference type="Proteomes" id="UP001148838"/>
    </source>
</evidence>
<feature type="transmembrane region" description="Helical" evidence="2">
    <location>
        <begin position="41"/>
        <end position="61"/>
    </location>
</feature>
<proteinExistence type="predicted"/>
<keyword evidence="2" id="KW-0812">Transmembrane</keyword>
<evidence type="ECO:0000256" key="2">
    <source>
        <dbReference type="SAM" id="Phobius"/>
    </source>
</evidence>
<sequence>MAGLFEGGNEPPGSLKAICMSNVGQTLRRQRSGHHGSKRKASFLLTTAVPIPALVTCLINVRLQNTPILCMFMICAMDVPCMPSLDMNDAFRTEGYQIEEYLLSVGLDERLGTPKSHGCGKSLKKPKTKGGSNPSPNAAPDQQPSEFAD</sequence>